<evidence type="ECO:0000313" key="6">
    <source>
        <dbReference type="EMBL" id="TQL50553.1"/>
    </source>
</evidence>
<reference evidence="6 7" key="1">
    <citation type="submission" date="2019-06" db="EMBL/GenBank/DDBJ databases">
        <title>Sequencing the genomes of 1000 actinobacteria strains.</title>
        <authorList>
            <person name="Klenk H.-P."/>
        </authorList>
    </citation>
    <scope>NUCLEOTIDE SEQUENCE [LARGE SCALE GENOMIC DNA]</scope>
    <source>
        <strain evidence="6 7">DSM 12335</strain>
    </source>
</reference>
<accession>A0A542YR32</accession>
<dbReference type="InterPro" id="IPR036661">
    <property type="entry name" value="Luciferase-like_sf"/>
</dbReference>
<evidence type="ECO:0000256" key="3">
    <source>
        <dbReference type="ARBA" id="ARBA00023002"/>
    </source>
</evidence>
<dbReference type="OrthoDB" id="5175259at2"/>
<dbReference type="GO" id="GO:0046306">
    <property type="term" value="P:alkanesulfonate catabolic process"/>
    <property type="evidence" value="ECO:0007669"/>
    <property type="project" value="TreeGrafter"/>
</dbReference>
<dbReference type="AlphaFoldDB" id="A0A542YR32"/>
<evidence type="ECO:0000256" key="1">
    <source>
        <dbReference type="ARBA" id="ARBA00022630"/>
    </source>
</evidence>
<evidence type="ECO:0000259" key="5">
    <source>
        <dbReference type="Pfam" id="PF00296"/>
    </source>
</evidence>
<keyword evidence="1" id="KW-0285">Flavoprotein</keyword>
<keyword evidence="2" id="KW-0288">FMN</keyword>
<sequence length="261" mass="28694">MRYAVSIPPFTDVTTVLALATEAEAAGWDGVFLWDHLQWSHPVEPHDPWVLLGAAAVQTERVLLGTLVTPLSRRRPWVVAKQMVTLDHLSNGRAVLGVGLGSPVDKDFTDLGDEGDARVRAEMLDESLDLIDRLWTGPTDFAGGHFTVQADFLPRPVQQPRPPVWVAGVMPNRRPLQRARRWDGIVPIGKGETALPAELADYLGRLEQPAPADWDVVAHWVEGVPAQEYADAGATWLVLSANPKTDADWVGSIRSRLTSLR</sequence>
<protein>
    <submittedName>
        <fullName evidence="6">Luciferase-like monooxygenase</fullName>
    </submittedName>
</protein>
<dbReference type="RefSeq" id="WP_141784676.1">
    <property type="nucleotide sequence ID" value="NZ_BAAAIK010000002.1"/>
</dbReference>
<evidence type="ECO:0000313" key="7">
    <source>
        <dbReference type="Proteomes" id="UP000319516"/>
    </source>
</evidence>
<dbReference type="InterPro" id="IPR011251">
    <property type="entry name" value="Luciferase-like_dom"/>
</dbReference>
<dbReference type="Proteomes" id="UP000319516">
    <property type="component" value="Unassembled WGS sequence"/>
</dbReference>
<gene>
    <name evidence="6" type="ORF">FB467_1664</name>
</gene>
<dbReference type="Pfam" id="PF00296">
    <property type="entry name" value="Bac_luciferase"/>
    <property type="match status" value="1"/>
</dbReference>
<name>A0A542YR32_9MICO</name>
<proteinExistence type="predicted"/>
<dbReference type="PANTHER" id="PTHR42847:SF4">
    <property type="entry name" value="ALKANESULFONATE MONOOXYGENASE-RELATED"/>
    <property type="match status" value="1"/>
</dbReference>
<dbReference type="InterPro" id="IPR050172">
    <property type="entry name" value="SsuD_RutA_monooxygenase"/>
</dbReference>
<dbReference type="GO" id="GO:0008726">
    <property type="term" value="F:alkanesulfonate monooxygenase activity"/>
    <property type="evidence" value="ECO:0007669"/>
    <property type="project" value="TreeGrafter"/>
</dbReference>
<keyword evidence="4 6" id="KW-0503">Monooxygenase</keyword>
<feature type="domain" description="Luciferase-like" evidence="5">
    <location>
        <begin position="12"/>
        <end position="202"/>
    </location>
</feature>
<comment type="caution">
    <text evidence="6">The sequence shown here is derived from an EMBL/GenBank/DDBJ whole genome shotgun (WGS) entry which is preliminary data.</text>
</comment>
<keyword evidence="3" id="KW-0560">Oxidoreductase</keyword>
<keyword evidence="7" id="KW-1185">Reference proteome</keyword>
<dbReference type="SUPFAM" id="SSF51679">
    <property type="entry name" value="Bacterial luciferase-like"/>
    <property type="match status" value="1"/>
</dbReference>
<evidence type="ECO:0000256" key="2">
    <source>
        <dbReference type="ARBA" id="ARBA00022643"/>
    </source>
</evidence>
<dbReference type="PANTHER" id="PTHR42847">
    <property type="entry name" value="ALKANESULFONATE MONOOXYGENASE"/>
    <property type="match status" value="1"/>
</dbReference>
<evidence type="ECO:0000256" key="4">
    <source>
        <dbReference type="ARBA" id="ARBA00023033"/>
    </source>
</evidence>
<organism evidence="6 7">
    <name type="scientific">Ornithinicoccus hortensis</name>
    <dbReference type="NCBI Taxonomy" id="82346"/>
    <lineage>
        <taxon>Bacteria</taxon>
        <taxon>Bacillati</taxon>
        <taxon>Actinomycetota</taxon>
        <taxon>Actinomycetes</taxon>
        <taxon>Micrococcales</taxon>
        <taxon>Intrasporangiaceae</taxon>
        <taxon>Ornithinicoccus</taxon>
    </lineage>
</organism>
<dbReference type="EMBL" id="VFOP01000001">
    <property type="protein sequence ID" value="TQL50553.1"/>
    <property type="molecule type" value="Genomic_DNA"/>
</dbReference>
<dbReference type="Gene3D" id="3.20.20.30">
    <property type="entry name" value="Luciferase-like domain"/>
    <property type="match status" value="1"/>
</dbReference>